<proteinExistence type="predicted"/>
<gene>
    <name evidence="1" type="ORF">B0A50_07680</name>
</gene>
<dbReference type="AlphaFoldDB" id="A0A4U0TLU4"/>
<comment type="caution">
    <text evidence="1">The sequence shown here is derived from an EMBL/GenBank/DDBJ whole genome shotgun (WGS) entry which is preliminary data.</text>
</comment>
<name>A0A4U0TLU4_9PEZI</name>
<dbReference type="Proteomes" id="UP000308549">
    <property type="component" value="Unassembled WGS sequence"/>
</dbReference>
<protein>
    <submittedName>
        <fullName evidence="1">Uncharacterized protein</fullName>
    </submittedName>
</protein>
<sequence>MNRFEERDTILTTAAFRYLSSVTIEIPPVGGRGQAVKVSGDVLYQHITKHVQGVLKQIALINSLFEKSATEVFDSGFEMRKILVFRQEHVSTMDTLYTTFHGVIRGCTDTAIQAELQNKEDIWQPNLALYTAKEDTIMNMIRKMEAGGRVPAIDYRGWFKAPILPAMPEFASK</sequence>
<reference evidence="1 2" key="1">
    <citation type="submission" date="2017-03" db="EMBL/GenBank/DDBJ databases">
        <title>Genomes of endolithic fungi from Antarctica.</title>
        <authorList>
            <person name="Coleine C."/>
            <person name="Masonjones S."/>
            <person name="Stajich J.E."/>
        </authorList>
    </citation>
    <scope>NUCLEOTIDE SEQUENCE [LARGE SCALE GENOMIC DNA]</scope>
    <source>
        <strain evidence="1 2">CCFEE 6315</strain>
    </source>
</reference>
<keyword evidence="2" id="KW-1185">Reference proteome</keyword>
<evidence type="ECO:0000313" key="1">
    <source>
        <dbReference type="EMBL" id="TKA22938.1"/>
    </source>
</evidence>
<accession>A0A4U0TLU4</accession>
<organism evidence="1 2">
    <name type="scientific">Salinomyces thailandicus</name>
    <dbReference type="NCBI Taxonomy" id="706561"/>
    <lineage>
        <taxon>Eukaryota</taxon>
        <taxon>Fungi</taxon>
        <taxon>Dikarya</taxon>
        <taxon>Ascomycota</taxon>
        <taxon>Pezizomycotina</taxon>
        <taxon>Dothideomycetes</taxon>
        <taxon>Dothideomycetidae</taxon>
        <taxon>Mycosphaerellales</taxon>
        <taxon>Teratosphaeriaceae</taxon>
        <taxon>Salinomyces</taxon>
    </lineage>
</organism>
<evidence type="ECO:0000313" key="2">
    <source>
        <dbReference type="Proteomes" id="UP000308549"/>
    </source>
</evidence>
<dbReference type="EMBL" id="NAJL01000063">
    <property type="protein sequence ID" value="TKA22938.1"/>
    <property type="molecule type" value="Genomic_DNA"/>
</dbReference>